<organism evidence="2 3">
    <name type="scientific">Tahibacter aquaticus</name>
    <dbReference type="NCBI Taxonomy" id="520092"/>
    <lineage>
        <taxon>Bacteria</taxon>
        <taxon>Pseudomonadati</taxon>
        <taxon>Pseudomonadota</taxon>
        <taxon>Gammaproteobacteria</taxon>
        <taxon>Lysobacterales</taxon>
        <taxon>Rhodanobacteraceae</taxon>
        <taxon>Tahibacter</taxon>
    </lineage>
</organism>
<sequence>MTVRLTQWLSAAALLCLGQSAYAQTPCNASASWFTSPSFPSEVAGGGNTDCVFHQFAWQAFIDVVQPAAGGGRVFENWMPEYGVFVPSGTAITPWGQQPSAPCSSNAKALAVNAKKLFLRPRVPKGLGVVDGGSDDQATGDPLYDQQKNVVYYSMWINQTEYNFIANCDFNNTTCITSAPATTALPAGSTELKASWRTFASNPPKDMYTIQGVVGETCQPITMGLVGFHLVTNTPDHPEFIWATFEHNSNAPDCTNPQPTPAGGWSFNNPQCSAANCPPNQKNVNPTQVCRVAPQGGGSTNNTSAMIALNASVQSTLQGLLKAQPDKYANMAIWLNYQMTGNLWTVNGALPPTSKNFAGSIENSNTTLETFAQGPGNNCFHCHTQAQYVNTGVKPPVPMGFRTGAPANFSHLWGFAQQTGGCGNGKGPLPAACPIKNGNTAQTLTDQVKDASTKAGPKTK</sequence>
<accession>A0A4R6ZA27</accession>
<evidence type="ECO:0000313" key="3">
    <source>
        <dbReference type="Proteomes" id="UP000295293"/>
    </source>
</evidence>
<comment type="caution">
    <text evidence="2">The sequence shown here is derived from an EMBL/GenBank/DDBJ whole genome shotgun (WGS) entry which is preliminary data.</text>
</comment>
<protein>
    <recommendedName>
        <fullName evidence="4">Cytochrome c family protein</fullName>
    </recommendedName>
</protein>
<dbReference type="EMBL" id="SNZH01000001">
    <property type="protein sequence ID" value="TDR48735.1"/>
    <property type="molecule type" value="Genomic_DNA"/>
</dbReference>
<keyword evidence="1" id="KW-0732">Signal</keyword>
<keyword evidence="3" id="KW-1185">Reference proteome</keyword>
<dbReference type="AlphaFoldDB" id="A0A4R6ZA27"/>
<evidence type="ECO:0000313" key="2">
    <source>
        <dbReference type="EMBL" id="TDR48735.1"/>
    </source>
</evidence>
<proteinExistence type="predicted"/>
<dbReference type="OrthoDB" id="280897at2"/>
<gene>
    <name evidence="2" type="ORF">DFR29_101358</name>
</gene>
<dbReference type="Proteomes" id="UP000295293">
    <property type="component" value="Unassembled WGS sequence"/>
</dbReference>
<dbReference type="RefSeq" id="WP_133816845.1">
    <property type="nucleotide sequence ID" value="NZ_SNZH01000001.1"/>
</dbReference>
<feature type="chain" id="PRO_5020766153" description="Cytochrome c family protein" evidence="1">
    <location>
        <begin position="24"/>
        <end position="460"/>
    </location>
</feature>
<evidence type="ECO:0000256" key="1">
    <source>
        <dbReference type="SAM" id="SignalP"/>
    </source>
</evidence>
<evidence type="ECO:0008006" key="4">
    <source>
        <dbReference type="Google" id="ProtNLM"/>
    </source>
</evidence>
<name>A0A4R6ZA27_9GAMM</name>
<reference evidence="2 3" key="1">
    <citation type="submission" date="2019-03" db="EMBL/GenBank/DDBJ databases">
        <title>Genomic Encyclopedia of Type Strains, Phase IV (KMG-IV): sequencing the most valuable type-strain genomes for metagenomic binning, comparative biology and taxonomic classification.</title>
        <authorList>
            <person name="Goeker M."/>
        </authorList>
    </citation>
    <scope>NUCLEOTIDE SEQUENCE [LARGE SCALE GENOMIC DNA]</scope>
    <source>
        <strain evidence="2 3">DSM 21667</strain>
    </source>
</reference>
<feature type="signal peptide" evidence="1">
    <location>
        <begin position="1"/>
        <end position="23"/>
    </location>
</feature>